<proteinExistence type="predicted"/>
<reference evidence="2 3" key="1">
    <citation type="submission" date="2020-02" db="EMBL/GenBank/DDBJ databases">
        <authorList>
            <person name="Ma Q."/>
            <person name="Huang Y."/>
            <person name="Song X."/>
            <person name="Pei D."/>
        </authorList>
    </citation>
    <scope>NUCLEOTIDE SEQUENCE [LARGE SCALE GENOMIC DNA]</scope>
    <source>
        <strain evidence="2">Sxm20200214</strain>
        <tissue evidence="2">Leaf</tissue>
    </source>
</reference>
<keyword evidence="3" id="KW-1185">Reference proteome</keyword>
<evidence type="ECO:0000256" key="1">
    <source>
        <dbReference type="SAM" id="MobiDB-lite"/>
    </source>
</evidence>
<dbReference type="AlphaFoldDB" id="A0A8X7VVR6"/>
<gene>
    <name evidence="2" type="ORF">Bca52824_012037</name>
</gene>
<protein>
    <submittedName>
        <fullName evidence="2">Uncharacterized protein</fullName>
    </submittedName>
</protein>
<feature type="region of interest" description="Disordered" evidence="1">
    <location>
        <begin position="267"/>
        <end position="336"/>
    </location>
</feature>
<name>A0A8X7VVR6_BRACI</name>
<feature type="compositionally biased region" description="Basic and acidic residues" evidence="1">
    <location>
        <begin position="325"/>
        <end position="336"/>
    </location>
</feature>
<sequence length="336" mass="38181">MVKARRARRRVSTRRIRARPYKFASFKRVVGRSVFANTCPKVMEKNDWADAVCSVCMECPHNAVLLLCSSHDKGCRPYMCGTSFRYSNCLDQYKKASAKLMPSHQQQVVNSKCELAENLKCPLCRGQVKGWTIVKPARDDLNLKKRSCMQENCSFAGSFKELRRHMKKDHPCAQPREVDPDVEQEWRRFEVEQDRNDVISTIRSTMPGATVFGDYVIERGAYGSDSDEDEEEEEEEREREEVGRIGAGIGRNLVNVFLMLQAFGGSGNGSETSHGLASDADDLTINQSDVESSGEEEDGARTLANRMRSQRRALMGRSVSRRRRDREANQNSDHPR</sequence>
<evidence type="ECO:0000313" key="3">
    <source>
        <dbReference type="Proteomes" id="UP000886595"/>
    </source>
</evidence>
<organism evidence="2 3">
    <name type="scientific">Brassica carinata</name>
    <name type="common">Ethiopian mustard</name>
    <name type="synonym">Abyssinian cabbage</name>
    <dbReference type="NCBI Taxonomy" id="52824"/>
    <lineage>
        <taxon>Eukaryota</taxon>
        <taxon>Viridiplantae</taxon>
        <taxon>Streptophyta</taxon>
        <taxon>Embryophyta</taxon>
        <taxon>Tracheophyta</taxon>
        <taxon>Spermatophyta</taxon>
        <taxon>Magnoliopsida</taxon>
        <taxon>eudicotyledons</taxon>
        <taxon>Gunneridae</taxon>
        <taxon>Pentapetalae</taxon>
        <taxon>rosids</taxon>
        <taxon>malvids</taxon>
        <taxon>Brassicales</taxon>
        <taxon>Brassicaceae</taxon>
        <taxon>Brassiceae</taxon>
        <taxon>Brassica</taxon>
    </lineage>
</organism>
<dbReference type="EMBL" id="JAAMPC010000003">
    <property type="protein sequence ID" value="KAG2318824.1"/>
    <property type="molecule type" value="Genomic_DNA"/>
</dbReference>
<evidence type="ECO:0000313" key="2">
    <source>
        <dbReference type="EMBL" id="KAG2318824.1"/>
    </source>
</evidence>
<comment type="caution">
    <text evidence="2">The sequence shown here is derived from an EMBL/GenBank/DDBJ whole genome shotgun (WGS) entry which is preliminary data.</text>
</comment>
<feature type="compositionally biased region" description="Acidic residues" evidence="1">
    <location>
        <begin position="225"/>
        <end position="238"/>
    </location>
</feature>
<dbReference type="InterPro" id="IPR012866">
    <property type="entry name" value="DUF1644"/>
</dbReference>
<dbReference type="PANTHER" id="PTHR31197:SF28">
    <property type="entry name" value="C2H2-TYPE DOMAIN-CONTAINING PROTEIN"/>
    <property type="match status" value="1"/>
</dbReference>
<dbReference type="OrthoDB" id="1921166at2759"/>
<dbReference type="PANTHER" id="PTHR31197">
    <property type="entry name" value="OS01G0612600 PROTEIN"/>
    <property type="match status" value="1"/>
</dbReference>
<dbReference type="Pfam" id="PF07800">
    <property type="entry name" value="DUF1644"/>
    <property type="match status" value="1"/>
</dbReference>
<dbReference type="Proteomes" id="UP000886595">
    <property type="component" value="Unassembled WGS sequence"/>
</dbReference>
<accession>A0A8X7VVR6</accession>
<feature type="region of interest" description="Disordered" evidence="1">
    <location>
        <begin position="221"/>
        <end position="244"/>
    </location>
</feature>